<keyword evidence="1" id="KW-0472">Membrane</keyword>
<protein>
    <submittedName>
        <fullName evidence="2">Uncharacterized protein</fullName>
    </submittedName>
</protein>
<feature type="transmembrane region" description="Helical" evidence="1">
    <location>
        <begin position="12"/>
        <end position="30"/>
    </location>
</feature>
<organism evidence="2 3">
    <name type="scientific">Hymenobacter negativus</name>
    <dbReference type="NCBI Taxonomy" id="2795026"/>
    <lineage>
        <taxon>Bacteria</taxon>
        <taxon>Pseudomonadati</taxon>
        <taxon>Bacteroidota</taxon>
        <taxon>Cytophagia</taxon>
        <taxon>Cytophagales</taxon>
        <taxon>Hymenobacteraceae</taxon>
        <taxon>Hymenobacter</taxon>
    </lineage>
</organism>
<feature type="transmembrane region" description="Helical" evidence="1">
    <location>
        <begin position="109"/>
        <end position="127"/>
    </location>
</feature>
<feature type="transmembrane region" description="Helical" evidence="1">
    <location>
        <begin position="79"/>
        <end position="97"/>
    </location>
</feature>
<dbReference type="EMBL" id="JAGETZ010000011">
    <property type="protein sequence ID" value="MBO2011403.1"/>
    <property type="molecule type" value="Genomic_DNA"/>
</dbReference>
<keyword evidence="1" id="KW-0812">Transmembrane</keyword>
<sequence length="159" mass="17214">MSTATRTSATARTLAIWFLTNLGGTTWLVIDFCRESPTDAAVPLIIGLVAAIISLIGVPLAIPFFALAQAYCTGWRCRLTALVVVLLSFAIGNYLLINMLPIGPVSSLLSISKPYLVATVLAVMWVYRPRPAAKQSLAWPPQSAHVTRRVPIKLSGMNY</sequence>
<dbReference type="Proteomes" id="UP000664369">
    <property type="component" value="Unassembled WGS sequence"/>
</dbReference>
<evidence type="ECO:0000313" key="2">
    <source>
        <dbReference type="EMBL" id="MBO2011403.1"/>
    </source>
</evidence>
<dbReference type="RefSeq" id="WP_208177094.1">
    <property type="nucleotide sequence ID" value="NZ_JAGETZ010000011.1"/>
</dbReference>
<feature type="transmembrane region" description="Helical" evidence="1">
    <location>
        <begin position="42"/>
        <end position="67"/>
    </location>
</feature>
<comment type="caution">
    <text evidence="2">The sequence shown here is derived from an EMBL/GenBank/DDBJ whole genome shotgun (WGS) entry which is preliminary data.</text>
</comment>
<reference evidence="2 3" key="1">
    <citation type="submission" date="2021-03" db="EMBL/GenBank/DDBJ databases">
        <authorList>
            <person name="Kim M.K."/>
        </authorList>
    </citation>
    <scope>NUCLEOTIDE SEQUENCE [LARGE SCALE GENOMIC DNA]</scope>
    <source>
        <strain evidence="2 3">BT442</strain>
    </source>
</reference>
<keyword evidence="3" id="KW-1185">Reference proteome</keyword>
<keyword evidence="1" id="KW-1133">Transmembrane helix</keyword>
<name>A0ABS3QK62_9BACT</name>
<accession>A0ABS3QK62</accession>
<proteinExistence type="predicted"/>
<evidence type="ECO:0000313" key="3">
    <source>
        <dbReference type="Proteomes" id="UP000664369"/>
    </source>
</evidence>
<gene>
    <name evidence="2" type="ORF">J4E00_20230</name>
</gene>
<evidence type="ECO:0000256" key="1">
    <source>
        <dbReference type="SAM" id="Phobius"/>
    </source>
</evidence>